<dbReference type="SUPFAM" id="SSF47413">
    <property type="entry name" value="lambda repressor-like DNA-binding domains"/>
    <property type="match status" value="1"/>
</dbReference>
<accession>A0ABP9WJ91</accession>
<sequence>MATIADVAQAAGVSISTVSYALSGKRSITQATRERVLAAAQELGYLPHASARMLAANRSHIIAVSEPVHPDTDDAAHMSFAMETTKVARSHNYDTLLLVHDDALAGMRRSAATQLADGIVVLDVDEDDARVPLARTLACPTVFVGLPADTEGLLCVDLDFEAAARTAIDRLVETGHRQIGLISHRRETLDRGSNFPRRFLRAFEDHAAVLGVEIAVAHPGGHTAQGSVRRLRERLPELDAIVLNTTADVASSLTSTLATLGLETPRDVSVVAAGVSFSTARFAVPFDTMPLDARASCTVAVDLLVQAIDGGDRTPRIVLIPPTYIDQGSVATRAAQPSFVGSP</sequence>
<dbReference type="CDD" id="cd01392">
    <property type="entry name" value="HTH_LacI"/>
    <property type="match status" value="1"/>
</dbReference>
<organism evidence="5 6">
    <name type="scientific">Demequina sediminis</name>
    <dbReference type="NCBI Taxonomy" id="1930058"/>
    <lineage>
        <taxon>Bacteria</taxon>
        <taxon>Bacillati</taxon>
        <taxon>Actinomycetota</taxon>
        <taxon>Actinomycetes</taxon>
        <taxon>Micrococcales</taxon>
        <taxon>Demequinaceae</taxon>
        <taxon>Demequina</taxon>
    </lineage>
</organism>
<keyword evidence="6" id="KW-1185">Reference proteome</keyword>
<evidence type="ECO:0000256" key="3">
    <source>
        <dbReference type="ARBA" id="ARBA00023163"/>
    </source>
</evidence>
<gene>
    <name evidence="5" type="primary">ccpA_3</name>
    <name evidence="5" type="ORF">Lsed01_02366</name>
</gene>
<dbReference type="Gene3D" id="1.10.260.40">
    <property type="entry name" value="lambda repressor-like DNA-binding domains"/>
    <property type="match status" value="1"/>
</dbReference>
<evidence type="ECO:0000313" key="6">
    <source>
        <dbReference type="Proteomes" id="UP001426770"/>
    </source>
</evidence>
<dbReference type="InterPro" id="IPR046335">
    <property type="entry name" value="LacI/GalR-like_sensor"/>
</dbReference>
<keyword evidence="1" id="KW-0805">Transcription regulation</keyword>
<evidence type="ECO:0000313" key="5">
    <source>
        <dbReference type="EMBL" id="GAA5519908.1"/>
    </source>
</evidence>
<dbReference type="RefSeq" id="WP_345380278.1">
    <property type="nucleotide sequence ID" value="NZ_BAABRR010000015.1"/>
</dbReference>
<reference evidence="5 6" key="1">
    <citation type="submission" date="2024-02" db="EMBL/GenBank/DDBJ databases">
        <title>Lysinimicrobium sediminis NBRC 112286.</title>
        <authorList>
            <person name="Ichikawa N."/>
            <person name="Katano-Makiyama Y."/>
            <person name="Hidaka K."/>
        </authorList>
    </citation>
    <scope>NUCLEOTIDE SEQUENCE [LARGE SCALE GENOMIC DNA]</scope>
    <source>
        <strain evidence="5 6">NBRC 112286</strain>
    </source>
</reference>
<dbReference type="Pfam" id="PF00356">
    <property type="entry name" value="LacI"/>
    <property type="match status" value="1"/>
</dbReference>
<dbReference type="InterPro" id="IPR000843">
    <property type="entry name" value="HTH_LacI"/>
</dbReference>
<dbReference type="Proteomes" id="UP001426770">
    <property type="component" value="Unassembled WGS sequence"/>
</dbReference>
<dbReference type="Pfam" id="PF13377">
    <property type="entry name" value="Peripla_BP_3"/>
    <property type="match status" value="1"/>
</dbReference>
<keyword evidence="2" id="KW-0238">DNA-binding</keyword>
<keyword evidence="3" id="KW-0804">Transcription</keyword>
<evidence type="ECO:0000256" key="2">
    <source>
        <dbReference type="ARBA" id="ARBA00023125"/>
    </source>
</evidence>
<dbReference type="InterPro" id="IPR028082">
    <property type="entry name" value="Peripla_BP_I"/>
</dbReference>
<feature type="domain" description="HTH lacI-type" evidence="4">
    <location>
        <begin position="2"/>
        <end position="56"/>
    </location>
</feature>
<dbReference type="PROSITE" id="PS50932">
    <property type="entry name" value="HTH_LACI_2"/>
    <property type="match status" value="1"/>
</dbReference>
<proteinExistence type="predicted"/>
<dbReference type="PANTHER" id="PTHR30146">
    <property type="entry name" value="LACI-RELATED TRANSCRIPTIONAL REPRESSOR"/>
    <property type="match status" value="1"/>
</dbReference>
<dbReference type="PROSITE" id="PS00356">
    <property type="entry name" value="HTH_LACI_1"/>
    <property type="match status" value="1"/>
</dbReference>
<dbReference type="Gene3D" id="3.40.50.2300">
    <property type="match status" value="2"/>
</dbReference>
<dbReference type="SMART" id="SM00354">
    <property type="entry name" value="HTH_LACI"/>
    <property type="match status" value="1"/>
</dbReference>
<dbReference type="EMBL" id="BAABRR010000015">
    <property type="protein sequence ID" value="GAA5519908.1"/>
    <property type="molecule type" value="Genomic_DNA"/>
</dbReference>
<protein>
    <submittedName>
        <fullName evidence="5">Catabolite control protein A</fullName>
    </submittedName>
</protein>
<dbReference type="PANTHER" id="PTHR30146:SF153">
    <property type="entry name" value="LACTOSE OPERON REPRESSOR"/>
    <property type="match status" value="1"/>
</dbReference>
<dbReference type="InterPro" id="IPR010982">
    <property type="entry name" value="Lambda_DNA-bd_dom_sf"/>
</dbReference>
<comment type="caution">
    <text evidence="5">The sequence shown here is derived from an EMBL/GenBank/DDBJ whole genome shotgun (WGS) entry which is preliminary data.</text>
</comment>
<name>A0ABP9WJ91_9MICO</name>
<dbReference type="SUPFAM" id="SSF53822">
    <property type="entry name" value="Periplasmic binding protein-like I"/>
    <property type="match status" value="1"/>
</dbReference>
<evidence type="ECO:0000259" key="4">
    <source>
        <dbReference type="PROSITE" id="PS50932"/>
    </source>
</evidence>
<evidence type="ECO:0000256" key="1">
    <source>
        <dbReference type="ARBA" id="ARBA00023015"/>
    </source>
</evidence>